<evidence type="ECO:0000313" key="3">
    <source>
        <dbReference type="EMBL" id="MBB6036894.1"/>
    </source>
</evidence>
<reference evidence="3 4" key="1">
    <citation type="submission" date="2020-08" db="EMBL/GenBank/DDBJ databases">
        <title>Genomic Encyclopedia of Type Strains, Phase IV (KMG-IV): sequencing the most valuable type-strain genomes for metagenomic binning, comparative biology and taxonomic classification.</title>
        <authorList>
            <person name="Goeker M."/>
        </authorList>
    </citation>
    <scope>NUCLEOTIDE SEQUENCE [LARGE SCALE GENOMIC DNA]</scope>
    <source>
        <strain evidence="3 4">YIM 65646</strain>
    </source>
</reference>
<feature type="compositionally biased region" description="Low complexity" evidence="1">
    <location>
        <begin position="257"/>
        <end position="269"/>
    </location>
</feature>
<evidence type="ECO:0000313" key="4">
    <source>
        <dbReference type="Proteomes" id="UP000548476"/>
    </source>
</evidence>
<dbReference type="EMBL" id="JACHGT010000010">
    <property type="protein sequence ID" value="MBB6036894.1"/>
    <property type="molecule type" value="Genomic_DNA"/>
</dbReference>
<dbReference type="RefSeq" id="WP_184789725.1">
    <property type="nucleotide sequence ID" value="NZ_JACHGT010000010.1"/>
</dbReference>
<name>A0A841FM05_9ACTN</name>
<keyword evidence="4" id="KW-1185">Reference proteome</keyword>
<feature type="chain" id="PRO_5032808263" evidence="2">
    <location>
        <begin position="33"/>
        <end position="579"/>
    </location>
</feature>
<protein>
    <submittedName>
        <fullName evidence="3">Uncharacterized protein</fullName>
    </submittedName>
</protein>
<feature type="compositionally biased region" description="Low complexity" evidence="1">
    <location>
        <begin position="84"/>
        <end position="102"/>
    </location>
</feature>
<feature type="compositionally biased region" description="Low complexity" evidence="1">
    <location>
        <begin position="55"/>
        <end position="77"/>
    </location>
</feature>
<evidence type="ECO:0000256" key="1">
    <source>
        <dbReference type="SAM" id="MobiDB-lite"/>
    </source>
</evidence>
<gene>
    <name evidence="3" type="ORF">HNR73_004767</name>
</gene>
<sequence length="579" mass="57865">MRHRRWRLAVIVPTMVLGAFFASLLASGSAYADDGGYGGSESSDSGDYGGGSDTGGADDSGAESSVSDAGAGESAGSDFGGNDAGDTTDSGYDGSGSESTDSQEGQSVGDPGADAAAEDAADAQSSGNNGTESYGSNSNDTASNDTESTDSQEGQSVGDPGADAAAEDAADAQNSESFGTESPGTNDTASNDTESTDSQEGQSVGDPGADAAAEDAADAQNSESFGTESFGTESVDSQEGQSVGDPSADAADEEAAEAAQASEVTTASVPEQASLESSFPGEFSTMADLPLSGPAPVSTEFNVEEQPTVPMDGLPAATVLDFGEFTVPEQVAPPADPTALAPWGPTVDDIAAYGTIVAGMPPVSEDPTWDPAATVPGLTPWDPAAPQVVDPQAIPTGVTWTDYAKALADKVPAGEAVEYSVGVAGWTLGGGWGKNAKGEWDFYVTGTIGAGIGAKATAEQRNFRETGLTVELNASAMIGGAKANAGFTFDGESIKGQGKLSAGGYSLGMQGTLSPSFNNIGLTAGKSTSFGSEAMAYAAGRASLSWSDVRAWGGAIGDFYANQGRHPEGAPEPQPAIPW</sequence>
<dbReference type="AlphaFoldDB" id="A0A841FM05"/>
<accession>A0A841FM05</accession>
<proteinExistence type="predicted"/>
<feature type="compositionally biased region" description="Polar residues" evidence="1">
    <location>
        <begin position="220"/>
        <end position="241"/>
    </location>
</feature>
<organism evidence="3 4">
    <name type="scientific">Phytomonospora endophytica</name>
    <dbReference type="NCBI Taxonomy" id="714109"/>
    <lineage>
        <taxon>Bacteria</taxon>
        <taxon>Bacillati</taxon>
        <taxon>Actinomycetota</taxon>
        <taxon>Actinomycetes</taxon>
        <taxon>Micromonosporales</taxon>
        <taxon>Micromonosporaceae</taxon>
        <taxon>Phytomonospora</taxon>
    </lineage>
</organism>
<evidence type="ECO:0000256" key="2">
    <source>
        <dbReference type="SAM" id="SignalP"/>
    </source>
</evidence>
<feature type="compositionally biased region" description="Polar residues" evidence="1">
    <location>
        <begin position="173"/>
        <end position="202"/>
    </location>
</feature>
<dbReference type="Proteomes" id="UP000548476">
    <property type="component" value="Unassembled WGS sequence"/>
</dbReference>
<keyword evidence="2" id="KW-0732">Signal</keyword>
<feature type="compositionally biased region" description="Polar residues" evidence="1">
    <location>
        <begin position="124"/>
        <end position="155"/>
    </location>
</feature>
<feature type="compositionally biased region" description="Low complexity" evidence="1">
    <location>
        <begin position="36"/>
        <end position="46"/>
    </location>
</feature>
<comment type="caution">
    <text evidence="3">The sequence shown here is derived from an EMBL/GenBank/DDBJ whole genome shotgun (WGS) entry which is preliminary data.</text>
</comment>
<feature type="signal peptide" evidence="2">
    <location>
        <begin position="1"/>
        <end position="32"/>
    </location>
</feature>
<feature type="region of interest" description="Disordered" evidence="1">
    <location>
        <begin position="36"/>
        <end position="299"/>
    </location>
</feature>